<dbReference type="GO" id="GO:0003677">
    <property type="term" value="F:DNA binding"/>
    <property type="evidence" value="ECO:0007669"/>
    <property type="project" value="UniProtKB-KW"/>
</dbReference>
<evidence type="ECO:0000256" key="3">
    <source>
        <dbReference type="ARBA" id="ARBA00009135"/>
    </source>
</evidence>
<feature type="compositionally biased region" description="Polar residues" evidence="12">
    <location>
        <begin position="604"/>
        <end position="614"/>
    </location>
</feature>
<dbReference type="GO" id="GO:0006281">
    <property type="term" value="P:DNA repair"/>
    <property type="evidence" value="ECO:0007669"/>
    <property type="project" value="UniProtKB-KW"/>
</dbReference>
<evidence type="ECO:0000256" key="12">
    <source>
        <dbReference type="SAM" id="MobiDB-lite"/>
    </source>
</evidence>
<dbReference type="GO" id="GO:2000042">
    <property type="term" value="P:negative regulation of double-strand break repair via homologous recombination"/>
    <property type="evidence" value="ECO:0007669"/>
    <property type="project" value="InterPro"/>
</dbReference>
<evidence type="ECO:0000256" key="5">
    <source>
        <dbReference type="ARBA" id="ARBA00022490"/>
    </source>
</evidence>
<name>A0AA85JF85_TRIRE</name>
<evidence type="ECO:0000313" key="14">
    <source>
        <dbReference type="Proteomes" id="UP000050795"/>
    </source>
</evidence>
<reference evidence="14" key="1">
    <citation type="submission" date="2022-06" db="EMBL/GenBank/DDBJ databases">
        <authorList>
            <person name="Berger JAMES D."/>
            <person name="Berger JAMES D."/>
        </authorList>
    </citation>
    <scope>NUCLEOTIDE SEQUENCE [LARGE SCALE GENOMIC DNA]</scope>
</reference>
<keyword evidence="5" id="KW-0963">Cytoplasm</keyword>
<feature type="region of interest" description="Disordered" evidence="12">
    <location>
        <begin position="594"/>
        <end position="614"/>
    </location>
</feature>
<dbReference type="PANTHER" id="PTHR32121">
    <property type="entry name" value="PCNA-INTERACTING PARTNER"/>
    <property type="match status" value="1"/>
</dbReference>
<proteinExistence type="inferred from homology"/>
<dbReference type="WBParaSite" id="TREG1_19100.1">
    <property type="protein sequence ID" value="TREG1_19100.1"/>
    <property type="gene ID" value="TREG1_19100"/>
</dbReference>
<reference evidence="15" key="2">
    <citation type="submission" date="2023-11" db="UniProtKB">
        <authorList>
            <consortium name="WormBaseParasite"/>
        </authorList>
    </citation>
    <scope>IDENTIFICATION</scope>
</reference>
<dbReference type="GO" id="GO:0005634">
    <property type="term" value="C:nucleus"/>
    <property type="evidence" value="ECO:0007669"/>
    <property type="project" value="UniProtKB-SubCell"/>
</dbReference>
<feature type="compositionally biased region" description="Polar residues" evidence="12">
    <location>
        <begin position="460"/>
        <end position="476"/>
    </location>
</feature>
<dbReference type="GO" id="GO:0005737">
    <property type="term" value="C:cytoplasm"/>
    <property type="evidence" value="ECO:0007669"/>
    <property type="project" value="UniProtKB-SubCell"/>
</dbReference>
<evidence type="ECO:0000256" key="11">
    <source>
        <dbReference type="ARBA" id="ARBA00032731"/>
    </source>
</evidence>
<comment type="similarity">
    <text evidence="3">Belongs to the PARI family.</text>
</comment>
<sequence length="694" mass="78999">MIVKIHLLIPCLCFSAAITNISYNAAMELEITAVPIIPLAFDCSIVLIGPNPQSNLDLQENVYTLVQFLFEKHQEFDLEESSTETYLLPKYELTLIRLILREFEKLQILLKEDHLEFWFRICRYRLYRDRSLVSDDEYEFCLRVEEYLVSNNLVDRVLIARRLLVEFVENTTLKLKLFYPRYIVQSNKLNWFEYLVVEMLADFKVPHLSFAYLSTTESDFYYCHQCKIDFNVRYKECVNLETLLSYLGLAVNIKDSLRLLKIFNLPYRGLNEHTFTTLRKIAQCDNLSVTQVAVSFVGRLRLGDSSYAPESNHPLRQWSSGLIHLVDSLNSCHDILSGAADDSLLAAGTANSLMSVDDAVQSVSQCLRASCRILRKPGIVDKSVHQEVKPIINLTKLSIVCDNLVKRIRKLSSTNIVSKMCCDTPDRPAIAGGSVRGRAAYKLIRLLLVTESERLRSNSVEFNNSTSSPVLQNNELPNKDDCSTTPLSQLSKSDTPTTDGRTCRLLQMFISPSTPLVNNLKPVVRNIPSPQDRMNDENGFVPMPKRIVMSRYQSNLEWVSSHCSPLVMHSFSIDEAKSLPCWNILNEDSQSNASFTKEDKDLNSGYSEPGTPTTLFRKENRRSRALFTEENSESDAKTAQCNTLFNSKVTSNQIAKSGGKQNTKKLTNPKRRSKTVLRTVSSNKQRSLLEFFKS</sequence>
<keyword evidence="9" id="KW-0539">Nucleus</keyword>
<dbReference type="InterPro" id="IPR038932">
    <property type="entry name" value="PARPBP"/>
</dbReference>
<evidence type="ECO:0000256" key="2">
    <source>
        <dbReference type="ARBA" id="ARBA00004496"/>
    </source>
</evidence>
<feature type="region of interest" description="Disordered" evidence="12">
    <location>
        <begin position="652"/>
        <end position="675"/>
    </location>
</feature>
<accession>A0AA85JF85</accession>
<evidence type="ECO:0000256" key="10">
    <source>
        <dbReference type="ARBA" id="ARBA00031632"/>
    </source>
</evidence>
<evidence type="ECO:0000256" key="13">
    <source>
        <dbReference type="SAM" id="SignalP"/>
    </source>
</evidence>
<keyword evidence="7" id="KW-0238">DNA-binding</keyword>
<evidence type="ECO:0000256" key="1">
    <source>
        <dbReference type="ARBA" id="ARBA00004123"/>
    </source>
</evidence>
<feature type="compositionally biased region" description="Polar residues" evidence="12">
    <location>
        <begin position="652"/>
        <end position="666"/>
    </location>
</feature>
<evidence type="ECO:0000256" key="7">
    <source>
        <dbReference type="ARBA" id="ARBA00023125"/>
    </source>
</evidence>
<feature type="chain" id="PRO_5041727873" description="PCNA-interacting partner" evidence="13">
    <location>
        <begin position="18"/>
        <end position="694"/>
    </location>
</feature>
<evidence type="ECO:0000256" key="4">
    <source>
        <dbReference type="ARBA" id="ARBA00014320"/>
    </source>
</evidence>
<dbReference type="Proteomes" id="UP000050795">
    <property type="component" value="Unassembled WGS sequence"/>
</dbReference>
<evidence type="ECO:0000313" key="15">
    <source>
        <dbReference type="WBParaSite" id="TREG1_19100.1"/>
    </source>
</evidence>
<feature type="compositionally biased region" description="Polar residues" evidence="12">
    <location>
        <begin position="483"/>
        <end position="499"/>
    </location>
</feature>
<feature type="region of interest" description="Disordered" evidence="12">
    <location>
        <begin position="460"/>
        <end position="499"/>
    </location>
</feature>
<organism evidence="14 15">
    <name type="scientific">Trichobilharzia regenti</name>
    <name type="common">Nasal bird schistosome</name>
    <dbReference type="NCBI Taxonomy" id="157069"/>
    <lineage>
        <taxon>Eukaryota</taxon>
        <taxon>Metazoa</taxon>
        <taxon>Spiralia</taxon>
        <taxon>Lophotrochozoa</taxon>
        <taxon>Platyhelminthes</taxon>
        <taxon>Trematoda</taxon>
        <taxon>Digenea</taxon>
        <taxon>Strigeidida</taxon>
        <taxon>Schistosomatoidea</taxon>
        <taxon>Schistosomatidae</taxon>
        <taxon>Trichobilharzia</taxon>
    </lineage>
</organism>
<dbReference type="AlphaFoldDB" id="A0AA85JF85"/>
<keyword evidence="13" id="KW-0732">Signal</keyword>
<evidence type="ECO:0000256" key="9">
    <source>
        <dbReference type="ARBA" id="ARBA00023242"/>
    </source>
</evidence>
<comment type="subcellular location">
    <subcellularLocation>
        <location evidence="2">Cytoplasm</location>
    </subcellularLocation>
    <subcellularLocation>
        <location evidence="1">Nucleus</location>
    </subcellularLocation>
</comment>
<feature type="signal peptide" evidence="13">
    <location>
        <begin position="1"/>
        <end position="17"/>
    </location>
</feature>
<keyword evidence="6" id="KW-0227">DNA damage</keyword>
<evidence type="ECO:0000256" key="6">
    <source>
        <dbReference type="ARBA" id="ARBA00022763"/>
    </source>
</evidence>
<keyword evidence="14" id="KW-1185">Reference proteome</keyword>
<dbReference type="GO" id="GO:0000785">
    <property type="term" value="C:chromatin"/>
    <property type="evidence" value="ECO:0007669"/>
    <property type="project" value="TreeGrafter"/>
</dbReference>
<dbReference type="Gene3D" id="1.10.486.10">
    <property type="entry name" value="PCRA, domain 4"/>
    <property type="match status" value="1"/>
</dbReference>
<evidence type="ECO:0000256" key="8">
    <source>
        <dbReference type="ARBA" id="ARBA00023204"/>
    </source>
</evidence>
<dbReference type="PANTHER" id="PTHR32121:SF0">
    <property type="entry name" value="PCNA-INTERACTING PARTNER"/>
    <property type="match status" value="1"/>
</dbReference>
<protein>
    <recommendedName>
        <fullName evidence="4">PCNA-interacting partner</fullName>
    </recommendedName>
    <alternativeName>
        <fullName evidence="10">PARP-1 binding protein</fullName>
    </alternativeName>
    <alternativeName>
        <fullName evidence="11">PARP1-binding protein</fullName>
    </alternativeName>
</protein>
<keyword evidence="8" id="KW-0234">DNA repair</keyword>